<evidence type="ECO:0000256" key="4">
    <source>
        <dbReference type="ARBA" id="ARBA00023157"/>
    </source>
</evidence>
<keyword evidence="4" id="KW-1015">Disulfide bond</keyword>
<reference evidence="6 7" key="1">
    <citation type="submission" date="2024-01" db="EMBL/GenBank/DDBJ databases">
        <title>Genome assemblies of Stephania.</title>
        <authorList>
            <person name="Yang L."/>
        </authorList>
    </citation>
    <scope>NUCLEOTIDE SEQUENCE [LARGE SCALE GENOMIC DNA]</scope>
    <source>
        <strain evidence="6">QJT</strain>
        <tissue evidence="6">Leaf</tissue>
    </source>
</reference>
<dbReference type="PANTHER" id="PTHR11802">
    <property type="entry name" value="SERINE PROTEASE FAMILY S10 SERINE CARBOXYPEPTIDASE"/>
    <property type="match status" value="1"/>
</dbReference>
<organism evidence="6 7">
    <name type="scientific">Stephania japonica</name>
    <dbReference type="NCBI Taxonomy" id="461633"/>
    <lineage>
        <taxon>Eukaryota</taxon>
        <taxon>Viridiplantae</taxon>
        <taxon>Streptophyta</taxon>
        <taxon>Embryophyta</taxon>
        <taxon>Tracheophyta</taxon>
        <taxon>Spermatophyta</taxon>
        <taxon>Magnoliopsida</taxon>
        <taxon>Ranunculales</taxon>
        <taxon>Menispermaceae</taxon>
        <taxon>Menispermoideae</taxon>
        <taxon>Cissampelideae</taxon>
        <taxon>Stephania</taxon>
    </lineage>
</organism>
<dbReference type="GO" id="GO:0006508">
    <property type="term" value="P:proteolysis"/>
    <property type="evidence" value="ECO:0007669"/>
    <property type="project" value="InterPro"/>
</dbReference>
<dbReference type="Proteomes" id="UP001417504">
    <property type="component" value="Unassembled WGS sequence"/>
</dbReference>
<keyword evidence="7" id="KW-1185">Reference proteome</keyword>
<dbReference type="FunFam" id="3.40.50.12670:FF:000001">
    <property type="entry name" value="Carboxypeptidase"/>
    <property type="match status" value="1"/>
</dbReference>
<dbReference type="Pfam" id="PF00450">
    <property type="entry name" value="Peptidase_S10"/>
    <property type="match status" value="1"/>
</dbReference>
<dbReference type="InterPro" id="IPR029058">
    <property type="entry name" value="AB_hydrolase_fold"/>
</dbReference>
<dbReference type="GO" id="GO:0016752">
    <property type="term" value="F:sinapoyltransferase activity"/>
    <property type="evidence" value="ECO:0007669"/>
    <property type="project" value="UniProtKB-ARBA"/>
</dbReference>
<name>A0AAP0HV62_9MAGN</name>
<dbReference type="FunFam" id="3.40.50.11320:FF:000002">
    <property type="entry name" value="Carboxypeptidase"/>
    <property type="match status" value="1"/>
</dbReference>
<dbReference type="PANTHER" id="PTHR11802:SF29">
    <property type="entry name" value="SERINE CARBOXYPEPTIDASE-LIKE 19"/>
    <property type="match status" value="1"/>
</dbReference>
<keyword evidence="3" id="KW-0732">Signal</keyword>
<dbReference type="InterPro" id="IPR001563">
    <property type="entry name" value="Peptidase_S10"/>
</dbReference>
<evidence type="ECO:0000313" key="7">
    <source>
        <dbReference type="Proteomes" id="UP001417504"/>
    </source>
</evidence>
<dbReference type="AlphaFoldDB" id="A0AAP0HV62"/>
<comment type="similarity">
    <text evidence="1">Belongs to the peptidase S10 family.</text>
</comment>
<evidence type="ECO:0000256" key="5">
    <source>
        <dbReference type="ARBA" id="ARBA00023180"/>
    </source>
</evidence>
<protein>
    <submittedName>
        <fullName evidence="6">Uncharacterized protein</fullName>
    </submittedName>
</protein>
<evidence type="ECO:0000256" key="2">
    <source>
        <dbReference type="ARBA" id="ARBA00022525"/>
    </source>
</evidence>
<sequence>MARAEKEMVKLLLFSSISLPLLSLLLCVGTVACRSNVRYLPGFAGPLPFELETGYIGADEKNDVQLFYYFIKSERDPTKDPLVLWLTGGPGCSAFSGLVYEIGPLKFKRIEYNGTLPTLELNPHSWTKVSNIIFLDAPVGTGFSYSKSIQGWQSGDIKSATQIYSFLRKFLIEHPEFLSNPFYVCGDSYSGISVPVITLQISDGNNAGVKPVINLKGYVLGNPVTDVMGFDLYNSRVPFAHGMGLISDELYELAKKSCGGEYNIVDPNNTECRKALQGFNECTWAVYIVNIMETNCYLTITKPKEIAGQRKLLNDNSTKFMLSPPPNFPFDCRDYNYSYSYYWANDDEVRKALNIRKGTNEEWIRCHYGLHYTQDVPSSLKYHQSLSKRGYRSLIYSGDRDLNVPFIGTEAWIKSLNYSIVDDWRPWYVDRQVAGYTRTYANNMTFATVKGGGHTAPEYQPKECYAMFERWASQIPL</sequence>
<evidence type="ECO:0000256" key="1">
    <source>
        <dbReference type="ARBA" id="ARBA00009431"/>
    </source>
</evidence>
<dbReference type="EMBL" id="JBBNAE010000009">
    <property type="protein sequence ID" value="KAK9097155.1"/>
    <property type="molecule type" value="Genomic_DNA"/>
</dbReference>
<comment type="caution">
    <text evidence="6">The sequence shown here is derived from an EMBL/GenBank/DDBJ whole genome shotgun (WGS) entry which is preliminary data.</text>
</comment>
<gene>
    <name evidence="6" type="ORF">Sjap_022652</name>
</gene>
<dbReference type="FunFam" id="3.40.50.1820:FF:000148">
    <property type="entry name" value="Serine carboxypeptidase-like 11"/>
    <property type="match status" value="1"/>
</dbReference>
<proteinExistence type="inferred from homology"/>
<dbReference type="Gene3D" id="3.40.50.1820">
    <property type="entry name" value="alpha/beta hydrolase"/>
    <property type="match status" value="1"/>
</dbReference>
<evidence type="ECO:0000313" key="6">
    <source>
        <dbReference type="EMBL" id="KAK9097155.1"/>
    </source>
</evidence>
<dbReference type="PROSITE" id="PS51257">
    <property type="entry name" value="PROKAR_LIPOPROTEIN"/>
    <property type="match status" value="1"/>
</dbReference>
<keyword evidence="2" id="KW-0964">Secreted</keyword>
<dbReference type="SUPFAM" id="SSF53474">
    <property type="entry name" value="alpha/beta-Hydrolases"/>
    <property type="match status" value="1"/>
</dbReference>
<dbReference type="PRINTS" id="PR00724">
    <property type="entry name" value="CRBOXYPTASEC"/>
</dbReference>
<keyword evidence="5" id="KW-0325">Glycoprotein</keyword>
<dbReference type="GO" id="GO:0019748">
    <property type="term" value="P:secondary metabolic process"/>
    <property type="evidence" value="ECO:0007669"/>
    <property type="project" value="UniProtKB-ARBA"/>
</dbReference>
<evidence type="ECO:0000256" key="3">
    <source>
        <dbReference type="ARBA" id="ARBA00022729"/>
    </source>
</evidence>
<accession>A0AAP0HV62</accession>
<dbReference type="GO" id="GO:0004185">
    <property type="term" value="F:serine-type carboxypeptidase activity"/>
    <property type="evidence" value="ECO:0007669"/>
    <property type="project" value="InterPro"/>
</dbReference>